<gene>
    <name evidence="1" type="ORF">IAA98_15585</name>
</gene>
<evidence type="ECO:0000313" key="1">
    <source>
        <dbReference type="EMBL" id="HIT76999.1"/>
    </source>
</evidence>
<name>A0A9D1KN33_9ACTN</name>
<dbReference type="Proteomes" id="UP000886842">
    <property type="component" value="Unassembled WGS sequence"/>
</dbReference>
<dbReference type="AlphaFoldDB" id="A0A9D1KN33"/>
<reference evidence="1" key="1">
    <citation type="submission" date="2020-10" db="EMBL/GenBank/DDBJ databases">
        <authorList>
            <person name="Gilroy R."/>
        </authorList>
    </citation>
    <scope>NUCLEOTIDE SEQUENCE</scope>
    <source>
        <strain evidence="1">ChiGjej1B1-24693</strain>
    </source>
</reference>
<proteinExistence type="predicted"/>
<organism evidence="1 2">
    <name type="scientific">Candidatus Avipropionibacterium avicola</name>
    <dbReference type="NCBI Taxonomy" id="2840701"/>
    <lineage>
        <taxon>Bacteria</taxon>
        <taxon>Bacillati</taxon>
        <taxon>Actinomycetota</taxon>
        <taxon>Actinomycetes</taxon>
        <taxon>Propionibacteriales</taxon>
        <taxon>Propionibacteriaceae</taxon>
        <taxon>Propionibacteriaceae incertae sedis</taxon>
        <taxon>Candidatus Avipropionibacterium</taxon>
    </lineage>
</organism>
<reference evidence="1" key="2">
    <citation type="journal article" date="2021" name="PeerJ">
        <title>Extensive microbial diversity within the chicken gut microbiome revealed by metagenomics and culture.</title>
        <authorList>
            <person name="Gilroy R."/>
            <person name="Ravi A."/>
            <person name="Getino M."/>
            <person name="Pursley I."/>
            <person name="Horton D.L."/>
            <person name="Alikhan N.F."/>
            <person name="Baker D."/>
            <person name="Gharbi K."/>
            <person name="Hall N."/>
            <person name="Watson M."/>
            <person name="Adriaenssens E.M."/>
            <person name="Foster-Nyarko E."/>
            <person name="Jarju S."/>
            <person name="Secka A."/>
            <person name="Antonio M."/>
            <person name="Oren A."/>
            <person name="Chaudhuri R.R."/>
            <person name="La Ragione R."/>
            <person name="Hildebrand F."/>
            <person name="Pallen M.J."/>
        </authorList>
    </citation>
    <scope>NUCLEOTIDE SEQUENCE</scope>
    <source>
        <strain evidence="1">ChiGjej1B1-24693</strain>
    </source>
</reference>
<dbReference type="EMBL" id="DVLP01000448">
    <property type="protein sequence ID" value="HIT76999.1"/>
    <property type="molecule type" value="Genomic_DNA"/>
</dbReference>
<accession>A0A9D1KN33</accession>
<evidence type="ECO:0000313" key="2">
    <source>
        <dbReference type="Proteomes" id="UP000886842"/>
    </source>
</evidence>
<protein>
    <recommendedName>
        <fullName evidence="3">ATP/GTP-binding protein</fullName>
    </recommendedName>
</protein>
<sequence length="91" mass="10170">MARRPSKHTRTARPLSLGGVATVVQKADGDWQVRTITGSAATKDYRCPGCQQVIRTGQPHVVVWPSTASGWGHGGVEDRRHWHTACWQRRR</sequence>
<comment type="caution">
    <text evidence="1">The sequence shown here is derived from an EMBL/GenBank/DDBJ whole genome shotgun (WGS) entry which is preliminary data.</text>
</comment>
<evidence type="ECO:0008006" key="3">
    <source>
        <dbReference type="Google" id="ProtNLM"/>
    </source>
</evidence>